<gene>
    <name evidence="1" type="ORF">CVT25_007688</name>
</gene>
<name>A0A409XVL4_PSICY</name>
<organism evidence="1 2">
    <name type="scientific">Psilocybe cyanescens</name>
    <dbReference type="NCBI Taxonomy" id="93625"/>
    <lineage>
        <taxon>Eukaryota</taxon>
        <taxon>Fungi</taxon>
        <taxon>Dikarya</taxon>
        <taxon>Basidiomycota</taxon>
        <taxon>Agaricomycotina</taxon>
        <taxon>Agaricomycetes</taxon>
        <taxon>Agaricomycetidae</taxon>
        <taxon>Agaricales</taxon>
        <taxon>Agaricineae</taxon>
        <taxon>Strophariaceae</taxon>
        <taxon>Psilocybe</taxon>
    </lineage>
</organism>
<reference evidence="1 2" key="1">
    <citation type="journal article" date="2018" name="Evol. Lett.">
        <title>Horizontal gene cluster transfer increased hallucinogenic mushroom diversity.</title>
        <authorList>
            <person name="Reynolds H.T."/>
            <person name="Vijayakumar V."/>
            <person name="Gluck-Thaler E."/>
            <person name="Korotkin H.B."/>
            <person name="Matheny P.B."/>
            <person name="Slot J.C."/>
        </authorList>
    </citation>
    <scope>NUCLEOTIDE SEQUENCE [LARGE SCALE GENOMIC DNA]</scope>
    <source>
        <strain evidence="1 2">2631</strain>
    </source>
</reference>
<accession>A0A409XVL4</accession>
<dbReference type="Proteomes" id="UP000283269">
    <property type="component" value="Unassembled WGS sequence"/>
</dbReference>
<sequence length="491" mass="57375">MELMAALDDQYWRKKHRHLLQSLTDVLTIAQTISAQQIMDRSPKNSATFAYIALYSSDSPSGIEHRIEDISELMNISLDTIISDLQHLPDLVYFDFSHSDRGYLGYIHTGPVFSAVHHKVQGQCQENQHIGAWDHQIVSLSAEHFTGILHRNDNPLSVATPREFERTAECFLRYSRISDIHSKEYFEDPKKMQIFNIIMDTSFWDRLHNIDAASTKLILGALGWFNRQMTEPSKDIIRDHDSRLPQTMLYVAKRIFEIGYLPYFTDSHYSKLWMISDRDEIPSISLHITPPPHDGPYSIVEEMTMDPEHWAPLSHRINFVALHIWISEFHEQVLDKEGCSIIRPYDWYPHLAAFLLTGLVKNQYAALNANFEKSWDWKTITKKCFLPFIKCLPYAIPTQHNLNALRALHYLCPKIHPRHQWRPPFGFCSLVIDFLKKYDRSSLSSPEFDSLKDWLLGLRTRESRRILRSEIRSNTHVYDSHDVYTTDEDES</sequence>
<evidence type="ECO:0000313" key="1">
    <source>
        <dbReference type="EMBL" id="PPQ94757.1"/>
    </source>
</evidence>
<proteinExistence type="predicted"/>
<dbReference type="EMBL" id="NHYD01000258">
    <property type="protein sequence ID" value="PPQ94757.1"/>
    <property type="molecule type" value="Genomic_DNA"/>
</dbReference>
<protein>
    <submittedName>
        <fullName evidence="1">Uncharacterized protein</fullName>
    </submittedName>
</protein>
<keyword evidence="2" id="KW-1185">Reference proteome</keyword>
<comment type="caution">
    <text evidence="1">The sequence shown here is derived from an EMBL/GenBank/DDBJ whole genome shotgun (WGS) entry which is preliminary data.</text>
</comment>
<dbReference type="InParanoid" id="A0A409XVL4"/>
<dbReference type="AlphaFoldDB" id="A0A409XVL4"/>
<evidence type="ECO:0000313" key="2">
    <source>
        <dbReference type="Proteomes" id="UP000283269"/>
    </source>
</evidence>